<feature type="domain" description="Peptidase C39" evidence="1">
    <location>
        <begin position="8"/>
        <end position="135"/>
    </location>
</feature>
<dbReference type="RefSeq" id="WP_004028203.1">
    <property type="nucleotide sequence ID" value="NZ_AGBZ02000001.1"/>
</dbReference>
<proteinExistence type="predicted"/>
<name>A0AAI9T4Z8_SPIME</name>
<dbReference type="GO" id="GO:0008233">
    <property type="term" value="F:peptidase activity"/>
    <property type="evidence" value="ECO:0007669"/>
    <property type="project" value="InterPro"/>
</dbReference>
<dbReference type="InterPro" id="IPR005074">
    <property type="entry name" value="Peptidase_C39"/>
</dbReference>
<dbReference type="GO" id="GO:0006508">
    <property type="term" value="P:proteolysis"/>
    <property type="evidence" value="ECO:0007669"/>
    <property type="project" value="InterPro"/>
</dbReference>
<dbReference type="Gene3D" id="3.90.70.10">
    <property type="entry name" value="Cysteine proteinases"/>
    <property type="match status" value="1"/>
</dbReference>
<protein>
    <recommendedName>
        <fullName evidence="1">Peptidase C39 domain-containing protein</fullName>
    </recommendedName>
</protein>
<dbReference type="PROSITE" id="PS50990">
    <property type="entry name" value="PEPTIDASE_C39"/>
    <property type="match status" value="1"/>
</dbReference>
<organism evidence="2 3">
    <name type="scientific">Spiroplasma melliferum KC3</name>
    <dbReference type="NCBI Taxonomy" id="570509"/>
    <lineage>
        <taxon>Bacteria</taxon>
        <taxon>Bacillati</taxon>
        <taxon>Mycoplasmatota</taxon>
        <taxon>Mollicutes</taxon>
        <taxon>Entomoplasmatales</taxon>
        <taxon>Spiroplasmataceae</taxon>
        <taxon>Spiroplasma</taxon>
    </lineage>
</organism>
<dbReference type="Proteomes" id="UP000004057">
    <property type="component" value="Unassembled WGS sequence"/>
</dbReference>
<evidence type="ECO:0000313" key="3">
    <source>
        <dbReference type="Proteomes" id="UP000004057"/>
    </source>
</evidence>
<accession>A0AAI9T4Z8</accession>
<dbReference type="AlphaFoldDB" id="A0AAI9T4Z8"/>
<dbReference type="GO" id="GO:0016020">
    <property type="term" value="C:membrane"/>
    <property type="evidence" value="ECO:0007669"/>
    <property type="project" value="InterPro"/>
</dbReference>
<evidence type="ECO:0000259" key="1">
    <source>
        <dbReference type="PROSITE" id="PS50990"/>
    </source>
</evidence>
<dbReference type="EMBL" id="AGBZ02000001">
    <property type="protein sequence ID" value="KAI93030.1"/>
    <property type="molecule type" value="Genomic_DNA"/>
</dbReference>
<sequence>MWYPFIKQEQNDDCGYACLAMLIEYYHHQKLTINELKNHLPAYQGALSVYSLSQIASKYNIGLNAFEISKQELATLTFQQPLIAYVLNAMGYYHYVVIYQRRGKYFFVADPSANKSSWILINTFMEKFQAVIIFTKKVKHFVYKTKSFYLTLFF</sequence>
<comment type="caution">
    <text evidence="2">The sequence shown here is derived from an EMBL/GenBank/DDBJ whole genome shotgun (WGS) entry which is preliminary data.</text>
</comment>
<dbReference type="Pfam" id="PF03412">
    <property type="entry name" value="Peptidase_C39"/>
    <property type="match status" value="1"/>
</dbReference>
<dbReference type="GO" id="GO:0005524">
    <property type="term" value="F:ATP binding"/>
    <property type="evidence" value="ECO:0007669"/>
    <property type="project" value="InterPro"/>
</dbReference>
<reference evidence="2 3" key="1">
    <citation type="journal article" date="2012" name="J. Proteome Res.">
        <title>Application of Spiroplasma melliferum proteogenomic profiling for the discovery of virulence factors and pathogenicity mechanisms in host-associated spiroplasmas.</title>
        <authorList>
            <person name="Alexeev D."/>
            <person name="Kostrjukova E."/>
            <person name="Aliper A."/>
            <person name="Popenko A."/>
            <person name="Bazaleev N."/>
            <person name="Tyakht A."/>
            <person name="Selezneva O."/>
            <person name="Akopian T."/>
            <person name="Prichodko E."/>
            <person name="Kondratov I."/>
            <person name="Chukin M."/>
            <person name="Demina I."/>
            <person name="Galyamina M."/>
            <person name="Kamashev D."/>
            <person name="Vanyushkina A."/>
            <person name="Ladygina V."/>
            <person name="Levitskii S."/>
            <person name="Lazarev V."/>
            <person name="Govorun V."/>
        </authorList>
    </citation>
    <scope>NUCLEOTIDE SEQUENCE [LARGE SCALE GENOMIC DNA]</scope>
    <source>
        <strain evidence="2 3">KC3</strain>
    </source>
</reference>
<evidence type="ECO:0000313" key="2">
    <source>
        <dbReference type="EMBL" id="KAI93030.1"/>
    </source>
</evidence>
<gene>
    <name evidence="2" type="ORF">SPM_003435</name>
</gene>